<keyword evidence="1" id="KW-0812">Transmembrane</keyword>
<protein>
    <recommendedName>
        <fullName evidence="4">Fucose 4-O-acetylase-like acetyltransferase</fullName>
    </recommendedName>
</protein>
<feature type="transmembrane region" description="Helical" evidence="1">
    <location>
        <begin position="21"/>
        <end position="45"/>
    </location>
</feature>
<evidence type="ECO:0000313" key="2">
    <source>
        <dbReference type="EMBL" id="MFD2797477.1"/>
    </source>
</evidence>
<sequence length="361" mass="38439">MGDPTGATQPRRRGGKAAWTLMLLAPICGELMFSAVGMPIMWLAFPFLVPMYGAGVLLVRELTVRAGGAWPTLVVLGLVYELAEDGFGLQALTSPVMYNAAEWGPRVLGVNLTYWEAQVGYHIVFSVLIPVLLTDLLFPELRREPYFRGRGLVGIAATAVVGVALLRVTFPPSVDPGYQAPLPFLAGLLVIMLGLSWFALRVVPRRFPVPPPDVGPGTSVPGPPVLGVVALAATLGFLGLLMPRGNPPSGPAFGEGDLVYLPMAVAALLAIGMLLLFRRWSGSPAMTDQHAIWAAGGALVGHTLFMIVMVLRYPVDTLTTTVALTTGPAVILATVVLLRLLARRVAARPGWAERSVVVREP</sequence>
<feature type="transmembrane region" description="Helical" evidence="1">
    <location>
        <begin position="224"/>
        <end position="243"/>
    </location>
</feature>
<feature type="transmembrane region" description="Helical" evidence="1">
    <location>
        <begin position="182"/>
        <end position="203"/>
    </location>
</feature>
<evidence type="ECO:0000313" key="3">
    <source>
        <dbReference type="Proteomes" id="UP001597479"/>
    </source>
</evidence>
<proteinExistence type="predicted"/>
<dbReference type="RefSeq" id="WP_377190527.1">
    <property type="nucleotide sequence ID" value="NZ_JBHUOG010000002.1"/>
</dbReference>
<evidence type="ECO:0000256" key="1">
    <source>
        <dbReference type="SAM" id="Phobius"/>
    </source>
</evidence>
<feature type="transmembrane region" description="Helical" evidence="1">
    <location>
        <begin position="258"/>
        <end position="278"/>
    </location>
</feature>
<evidence type="ECO:0008006" key="4">
    <source>
        <dbReference type="Google" id="ProtNLM"/>
    </source>
</evidence>
<feature type="transmembrane region" description="Helical" evidence="1">
    <location>
        <begin position="317"/>
        <end position="338"/>
    </location>
</feature>
<keyword evidence="3" id="KW-1185">Reference proteome</keyword>
<dbReference type="EMBL" id="JBHUOG010000002">
    <property type="protein sequence ID" value="MFD2797477.1"/>
    <property type="molecule type" value="Genomic_DNA"/>
</dbReference>
<accession>A0ABW5W0Z7</accession>
<organism evidence="2 3">
    <name type="scientific">Promicromonospora vindobonensis</name>
    <dbReference type="NCBI Taxonomy" id="195748"/>
    <lineage>
        <taxon>Bacteria</taxon>
        <taxon>Bacillati</taxon>
        <taxon>Actinomycetota</taxon>
        <taxon>Actinomycetes</taxon>
        <taxon>Micrococcales</taxon>
        <taxon>Promicromonosporaceae</taxon>
        <taxon>Promicromonospora</taxon>
    </lineage>
</organism>
<feature type="transmembrane region" description="Helical" evidence="1">
    <location>
        <begin position="119"/>
        <end position="138"/>
    </location>
</feature>
<keyword evidence="1" id="KW-1133">Transmembrane helix</keyword>
<reference evidence="3" key="1">
    <citation type="journal article" date="2019" name="Int. J. Syst. Evol. Microbiol.">
        <title>The Global Catalogue of Microorganisms (GCM) 10K type strain sequencing project: providing services to taxonomists for standard genome sequencing and annotation.</title>
        <authorList>
            <consortium name="The Broad Institute Genomics Platform"/>
            <consortium name="The Broad Institute Genome Sequencing Center for Infectious Disease"/>
            <person name="Wu L."/>
            <person name="Ma J."/>
        </authorList>
    </citation>
    <scope>NUCLEOTIDE SEQUENCE [LARGE SCALE GENOMIC DNA]</scope>
    <source>
        <strain evidence="3">CCM 7044</strain>
    </source>
</reference>
<feature type="transmembrane region" description="Helical" evidence="1">
    <location>
        <begin position="290"/>
        <end position="311"/>
    </location>
</feature>
<comment type="caution">
    <text evidence="2">The sequence shown here is derived from an EMBL/GenBank/DDBJ whole genome shotgun (WGS) entry which is preliminary data.</text>
</comment>
<keyword evidence="1" id="KW-0472">Membrane</keyword>
<gene>
    <name evidence="2" type="ORF">ACFS27_28240</name>
</gene>
<name>A0ABW5W0Z7_9MICO</name>
<dbReference type="Proteomes" id="UP001597479">
    <property type="component" value="Unassembled WGS sequence"/>
</dbReference>
<feature type="transmembrane region" description="Helical" evidence="1">
    <location>
        <begin position="150"/>
        <end position="170"/>
    </location>
</feature>